<dbReference type="FunFam" id="1.10.10.10:FF:000479">
    <property type="entry name" value="Predicted protein"/>
    <property type="match status" value="1"/>
</dbReference>
<proteinExistence type="inferred from homology"/>
<dbReference type="Proteomes" id="UP001054902">
    <property type="component" value="Unassembled WGS sequence"/>
</dbReference>
<evidence type="ECO:0000259" key="6">
    <source>
        <dbReference type="SMART" id="SM00415"/>
    </source>
</evidence>
<dbReference type="PRINTS" id="PR00056">
    <property type="entry name" value="HSFDOMAIN"/>
</dbReference>
<evidence type="ECO:0000256" key="3">
    <source>
        <dbReference type="ARBA" id="ARBA00023242"/>
    </source>
</evidence>
<dbReference type="GO" id="GO:0043565">
    <property type="term" value="F:sequence-specific DNA binding"/>
    <property type="evidence" value="ECO:0007669"/>
    <property type="project" value="InterPro"/>
</dbReference>
<name>A0AAD3DD24_9STRA</name>
<feature type="region of interest" description="Disordered" evidence="5">
    <location>
        <begin position="159"/>
        <end position="198"/>
    </location>
</feature>
<feature type="domain" description="HSF-type DNA-binding" evidence="6">
    <location>
        <begin position="36"/>
        <end position="134"/>
    </location>
</feature>
<dbReference type="GO" id="GO:0003700">
    <property type="term" value="F:DNA-binding transcription factor activity"/>
    <property type="evidence" value="ECO:0007669"/>
    <property type="project" value="InterPro"/>
</dbReference>
<dbReference type="AlphaFoldDB" id="A0AAD3DD24"/>
<dbReference type="GO" id="GO:0005634">
    <property type="term" value="C:nucleus"/>
    <property type="evidence" value="ECO:0007669"/>
    <property type="project" value="UniProtKB-SubCell"/>
</dbReference>
<dbReference type="EMBL" id="BLLK01000071">
    <property type="protein sequence ID" value="GFH61140.1"/>
    <property type="molecule type" value="Genomic_DNA"/>
</dbReference>
<dbReference type="PANTHER" id="PTHR10015">
    <property type="entry name" value="HEAT SHOCK TRANSCRIPTION FACTOR"/>
    <property type="match status" value="1"/>
</dbReference>
<keyword evidence="8" id="KW-1185">Reference proteome</keyword>
<keyword evidence="2" id="KW-0238">DNA-binding</keyword>
<evidence type="ECO:0000313" key="7">
    <source>
        <dbReference type="EMBL" id="GFH61140.1"/>
    </source>
</evidence>
<evidence type="ECO:0000313" key="8">
    <source>
        <dbReference type="Proteomes" id="UP001054902"/>
    </source>
</evidence>
<dbReference type="Gene3D" id="1.10.10.10">
    <property type="entry name" value="Winged helix-like DNA-binding domain superfamily/Winged helix DNA-binding domain"/>
    <property type="match status" value="1"/>
</dbReference>
<dbReference type="InterPro" id="IPR036388">
    <property type="entry name" value="WH-like_DNA-bd_sf"/>
</dbReference>
<dbReference type="SMART" id="SM00415">
    <property type="entry name" value="HSF"/>
    <property type="match status" value="1"/>
</dbReference>
<keyword evidence="3" id="KW-0539">Nucleus</keyword>
<comment type="caution">
    <text evidence="7">The sequence shown here is derived from an EMBL/GenBank/DDBJ whole genome shotgun (WGS) entry which is preliminary data.</text>
</comment>
<accession>A0AAD3DD24</accession>
<feature type="compositionally biased region" description="Basic and acidic residues" evidence="5">
    <location>
        <begin position="181"/>
        <end position="193"/>
    </location>
</feature>
<dbReference type="PANTHER" id="PTHR10015:SF206">
    <property type="entry name" value="HSF-TYPE DNA-BINDING DOMAIN-CONTAINING PROTEIN"/>
    <property type="match status" value="1"/>
</dbReference>
<sequence>MRMYVDHHYNDLANSPLHSISLKEKEALKSYFKEEIIGAFPSKLQTLLRIVEKHDLDHIVSWQPHGRSFLIHDTNKFEDVIMRKYFNKAQIASFRRQLNLYNFKRITRGPDAGSYYHEGFLRGRPVLACRIQRIKVKGTKFRATSCPEDEPDFYKMSVLPGVDEVDPPSSNEDGEEEEKEEEVKSKGDEEKSTKSGTLQAVSAKGFSTIVPTASVPGVACKGRNRKSSLSYMDPKNSLQRIEISRVGSRSKQIPLTSPKHSQDYPKTFLDDTILFRRERNETVYDAARCYEEGYIQAKLDMLHMLRQRELRNSSPQETFKGLLSSDFSKCN</sequence>
<evidence type="ECO:0000256" key="2">
    <source>
        <dbReference type="ARBA" id="ARBA00023125"/>
    </source>
</evidence>
<protein>
    <recommendedName>
        <fullName evidence="6">HSF-type DNA-binding domain-containing protein</fullName>
    </recommendedName>
</protein>
<dbReference type="Pfam" id="PF00447">
    <property type="entry name" value="HSF_DNA-bind"/>
    <property type="match status" value="1"/>
</dbReference>
<dbReference type="SUPFAM" id="SSF46785">
    <property type="entry name" value="Winged helix' DNA-binding domain"/>
    <property type="match status" value="1"/>
</dbReference>
<dbReference type="InterPro" id="IPR036390">
    <property type="entry name" value="WH_DNA-bd_sf"/>
</dbReference>
<gene>
    <name evidence="7" type="ORF">CTEN210_17616</name>
</gene>
<comment type="subcellular location">
    <subcellularLocation>
        <location evidence="1">Nucleus</location>
    </subcellularLocation>
</comment>
<evidence type="ECO:0000256" key="5">
    <source>
        <dbReference type="SAM" id="MobiDB-lite"/>
    </source>
</evidence>
<comment type="similarity">
    <text evidence="4">Belongs to the HSF family.</text>
</comment>
<evidence type="ECO:0000256" key="1">
    <source>
        <dbReference type="ARBA" id="ARBA00004123"/>
    </source>
</evidence>
<dbReference type="InterPro" id="IPR000232">
    <property type="entry name" value="HSF_DNA-bd"/>
</dbReference>
<evidence type="ECO:0000256" key="4">
    <source>
        <dbReference type="RuleBase" id="RU004020"/>
    </source>
</evidence>
<organism evidence="7 8">
    <name type="scientific">Chaetoceros tenuissimus</name>
    <dbReference type="NCBI Taxonomy" id="426638"/>
    <lineage>
        <taxon>Eukaryota</taxon>
        <taxon>Sar</taxon>
        <taxon>Stramenopiles</taxon>
        <taxon>Ochrophyta</taxon>
        <taxon>Bacillariophyta</taxon>
        <taxon>Coscinodiscophyceae</taxon>
        <taxon>Chaetocerotophycidae</taxon>
        <taxon>Chaetocerotales</taxon>
        <taxon>Chaetocerotaceae</taxon>
        <taxon>Chaetoceros</taxon>
    </lineage>
</organism>
<reference evidence="7 8" key="1">
    <citation type="journal article" date="2021" name="Sci. Rep.">
        <title>The genome of the diatom Chaetoceros tenuissimus carries an ancient integrated fragment of an extant virus.</title>
        <authorList>
            <person name="Hongo Y."/>
            <person name="Kimura K."/>
            <person name="Takaki Y."/>
            <person name="Yoshida Y."/>
            <person name="Baba S."/>
            <person name="Kobayashi G."/>
            <person name="Nagasaki K."/>
            <person name="Hano T."/>
            <person name="Tomaru Y."/>
        </authorList>
    </citation>
    <scope>NUCLEOTIDE SEQUENCE [LARGE SCALE GENOMIC DNA]</scope>
    <source>
        <strain evidence="7 8">NIES-3715</strain>
    </source>
</reference>